<dbReference type="RefSeq" id="WP_261237332.1">
    <property type="nucleotide sequence ID" value="NZ_JAMXFA010000053.1"/>
</dbReference>
<gene>
    <name evidence="1" type="ORF">NG792_25620</name>
</gene>
<organism evidence="1 2">
    <name type="scientific">Laspinema olomoucense D3b</name>
    <dbReference type="NCBI Taxonomy" id="2953688"/>
    <lineage>
        <taxon>Bacteria</taxon>
        <taxon>Bacillati</taxon>
        <taxon>Cyanobacteriota</taxon>
        <taxon>Cyanophyceae</taxon>
        <taxon>Oscillatoriophycideae</taxon>
        <taxon>Oscillatoriales</taxon>
        <taxon>Laspinemataceae</taxon>
        <taxon>Laspinema</taxon>
        <taxon>Laspinema olomoucense</taxon>
    </lineage>
</organism>
<sequence>MWQFNLGFLETQGRKIQRRSPLDNTRDFSPGCLYGCCAIATCLITHFALL</sequence>
<accession>A0ABT2NEH9</accession>
<dbReference type="EMBL" id="JAMXFA010000053">
    <property type="protein sequence ID" value="MCT7981112.1"/>
    <property type="molecule type" value="Genomic_DNA"/>
</dbReference>
<name>A0ABT2NEH9_9CYAN</name>
<evidence type="ECO:0000313" key="1">
    <source>
        <dbReference type="EMBL" id="MCT7981112.1"/>
    </source>
</evidence>
<keyword evidence="2" id="KW-1185">Reference proteome</keyword>
<reference evidence="1 2" key="1">
    <citation type="journal article" date="2022" name="Front. Microbiol.">
        <title>High genomic differentiation and limited gene flow indicate recent cryptic speciation within the genus Laspinema (cyanobacteria).</title>
        <authorList>
            <person name="Stanojkovic A."/>
            <person name="Skoupy S."/>
            <person name="Skaloud P."/>
            <person name="Dvorak P."/>
        </authorList>
    </citation>
    <scope>NUCLEOTIDE SEQUENCE [LARGE SCALE GENOMIC DNA]</scope>
    <source>
        <strain evidence="1 2">D3b</strain>
    </source>
</reference>
<protein>
    <submittedName>
        <fullName evidence="1">Uncharacterized protein</fullName>
    </submittedName>
</protein>
<dbReference type="Proteomes" id="UP001525961">
    <property type="component" value="Unassembled WGS sequence"/>
</dbReference>
<comment type="caution">
    <text evidence="1">The sequence shown here is derived from an EMBL/GenBank/DDBJ whole genome shotgun (WGS) entry which is preliminary data.</text>
</comment>
<evidence type="ECO:0000313" key="2">
    <source>
        <dbReference type="Proteomes" id="UP001525961"/>
    </source>
</evidence>
<proteinExistence type="predicted"/>